<dbReference type="EMBL" id="JBJKBG010000011">
    <property type="protein sequence ID" value="KAL3714942.1"/>
    <property type="molecule type" value="Genomic_DNA"/>
</dbReference>
<sequence length="51" mass="6117">MALAMTWLKLQITISEDTQKWRSREGKINRIKGLEIGDMYRDHLDLLEENR</sequence>
<organism evidence="1 2">
    <name type="scientific">Eucalyptus globulus</name>
    <name type="common">Tasmanian blue gum</name>
    <dbReference type="NCBI Taxonomy" id="34317"/>
    <lineage>
        <taxon>Eukaryota</taxon>
        <taxon>Viridiplantae</taxon>
        <taxon>Streptophyta</taxon>
        <taxon>Embryophyta</taxon>
        <taxon>Tracheophyta</taxon>
        <taxon>Spermatophyta</taxon>
        <taxon>Magnoliopsida</taxon>
        <taxon>eudicotyledons</taxon>
        <taxon>Gunneridae</taxon>
        <taxon>Pentapetalae</taxon>
        <taxon>rosids</taxon>
        <taxon>malvids</taxon>
        <taxon>Myrtales</taxon>
        <taxon>Myrtaceae</taxon>
        <taxon>Myrtoideae</taxon>
        <taxon>Eucalypteae</taxon>
        <taxon>Eucalyptus</taxon>
    </lineage>
</organism>
<gene>
    <name evidence="1" type="ORF">ACJRO7_006793</name>
</gene>
<dbReference type="AlphaFoldDB" id="A0ABD3IMN3"/>
<reference evidence="1 2" key="1">
    <citation type="submission" date="2024-11" db="EMBL/GenBank/DDBJ databases">
        <title>Chromosome-level genome assembly of Eucalyptus globulus Labill. provides insights into its genome evolution.</title>
        <authorList>
            <person name="Li X."/>
        </authorList>
    </citation>
    <scope>NUCLEOTIDE SEQUENCE [LARGE SCALE GENOMIC DNA]</scope>
    <source>
        <strain evidence="1">CL2024</strain>
        <tissue evidence="1">Fresh tender leaves</tissue>
    </source>
</reference>
<protein>
    <submittedName>
        <fullName evidence="1">Uncharacterized protein</fullName>
    </submittedName>
</protein>
<name>A0ABD3IMN3_EUCGL</name>
<keyword evidence="2" id="KW-1185">Reference proteome</keyword>
<evidence type="ECO:0000313" key="2">
    <source>
        <dbReference type="Proteomes" id="UP001634007"/>
    </source>
</evidence>
<accession>A0ABD3IMN3</accession>
<proteinExistence type="predicted"/>
<feature type="non-terminal residue" evidence="1">
    <location>
        <position position="51"/>
    </location>
</feature>
<dbReference type="Proteomes" id="UP001634007">
    <property type="component" value="Unassembled WGS sequence"/>
</dbReference>
<evidence type="ECO:0000313" key="1">
    <source>
        <dbReference type="EMBL" id="KAL3714942.1"/>
    </source>
</evidence>
<comment type="caution">
    <text evidence="1">The sequence shown here is derived from an EMBL/GenBank/DDBJ whole genome shotgun (WGS) entry which is preliminary data.</text>
</comment>